<proteinExistence type="predicted"/>
<dbReference type="Proteomes" id="UP001200145">
    <property type="component" value="Unassembled WGS sequence"/>
</dbReference>
<keyword evidence="2" id="KW-1185">Reference proteome</keyword>
<gene>
    <name evidence="1" type="ORF">L0U88_04905</name>
</gene>
<accession>A0ABS9BFB8</accession>
<name>A0ABS9BFB8_9BACT</name>
<dbReference type="PROSITE" id="PS51257">
    <property type="entry name" value="PROKAR_LIPOPROTEIN"/>
    <property type="match status" value="1"/>
</dbReference>
<evidence type="ECO:0008006" key="3">
    <source>
        <dbReference type="Google" id="ProtNLM"/>
    </source>
</evidence>
<sequence>MKQILNLFLLSILFLTACQKDDEVIIPSKPGPTDPVAVKDSGIFQLELGLQELHAEDSLDAYITVVNDKRQPVMQNKPIRIGKIGPQAYQWRSQEIVLDKGTYSMTQLVVKKENKALYATPLSTSRLAQNIQIGLPQQQALTNVVTVFRPQLLITDETVGPQDFGYSKGAFQRNGILVNVQAAITIGGVVYDAPVLKFNLTSTLSNGETVTRTIERSSLEEEIRFSEKAVKYDITGNVWNTPVKKVVTREEVEGDNLIILEGQKNRKWLQQEETFLEIMGNWQKQSITIYQQRADGKLKEVNYYQKKPQSQDLQYIFSDKGVYQGATLIGVDRIDPANKRVGETRYELDANGQVTHIIEKMYDRTTTSVIENGISTEGGVTDVYMILDNGHTVHYAATFSGGNKVSYTAATSTGGREGGKFQYDQMINPRFTNKLFPDMYLSHVSKNNVAGRNSGYSGAIPSSVPYKYEYEYNADGYPVVLYTYYKSYVSDADMYRMKTVYTYSN</sequence>
<comment type="caution">
    <text evidence="1">The sequence shown here is derived from an EMBL/GenBank/DDBJ whole genome shotgun (WGS) entry which is preliminary data.</text>
</comment>
<evidence type="ECO:0000313" key="1">
    <source>
        <dbReference type="EMBL" id="MCF1713970.1"/>
    </source>
</evidence>
<dbReference type="EMBL" id="JAKEVY010000001">
    <property type="protein sequence ID" value="MCF1713970.1"/>
    <property type="molecule type" value="Genomic_DNA"/>
</dbReference>
<reference evidence="1 2" key="1">
    <citation type="submission" date="2022-01" db="EMBL/GenBank/DDBJ databases">
        <title>Flavihumibacter sp. nov., isolated from sediment of a river.</title>
        <authorList>
            <person name="Liu H."/>
        </authorList>
    </citation>
    <scope>NUCLEOTIDE SEQUENCE [LARGE SCALE GENOMIC DNA]</scope>
    <source>
        <strain evidence="1 2">RY-1</strain>
    </source>
</reference>
<organism evidence="1 2">
    <name type="scientific">Flavihumibacter fluminis</name>
    <dbReference type="NCBI Taxonomy" id="2909236"/>
    <lineage>
        <taxon>Bacteria</taxon>
        <taxon>Pseudomonadati</taxon>
        <taxon>Bacteroidota</taxon>
        <taxon>Chitinophagia</taxon>
        <taxon>Chitinophagales</taxon>
        <taxon>Chitinophagaceae</taxon>
        <taxon>Flavihumibacter</taxon>
    </lineage>
</organism>
<dbReference type="RefSeq" id="WP_234864497.1">
    <property type="nucleotide sequence ID" value="NZ_JAKEVY010000001.1"/>
</dbReference>
<protein>
    <recommendedName>
        <fullName evidence="3">YD repeat-containing protein</fullName>
    </recommendedName>
</protein>
<evidence type="ECO:0000313" key="2">
    <source>
        <dbReference type="Proteomes" id="UP001200145"/>
    </source>
</evidence>